<organism evidence="1">
    <name type="scientific">Micrurus lemniscatus lemniscatus</name>
    <dbReference type="NCBI Taxonomy" id="129467"/>
    <lineage>
        <taxon>Eukaryota</taxon>
        <taxon>Metazoa</taxon>
        <taxon>Chordata</taxon>
        <taxon>Craniata</taxon>
        <taxon>Vertebrata</taxon>
        <taxon>Euteleostomi</taxon>
        <taxon>Lepidosauria</taxon>
        <taxon>Squamata</taxon>
        <taxon>Bifurcata</taxon>
        <taxon>Unidentata</taxon>
        <taxon>Episquamata</taxon>
        <taxon>Toxicofera</taxon>
        <taxon>Serpentes</taxon>
        <taxon>Colubroidea</taxon>
        <taxon>Elapidae</taxon>
        <taxon>Elapinae</taxon>
        <taxon>Micrurus</taxon>
    </lineage>
</organism>
<dbReference type="EMBL" id="IACK01011682">
    <property type="protein sequence ID" value="LAA69319.1"/>
    <property type="molecule type" value="Transcribed_RNA"/>
</dbReference>
<evidence type="ECO:0000313" key="1">
    <source>
        <dbReference type="EMBL" id="LAA69319.1"/>
    </source>
</evidence>
<accession>A0A2D4HBG0</accession>
<reference evidence="1" key="2">
    <citation type="submission" date="2017-11" db="EMBL/GenBank/DDBJ databases">
        <title>Coralsnake Venomics: Analyses of Venom Gland Transcriptomes and Proteomes of Six Brazilian Taxa.</title>
        <authorList>
            <person name="Aird S.D."/>
            <person name="Jorge da Silva N."/>
            <person name="Qiu L."/>
            <person name="Villar-Briones A."/>
            <person name="Aparecida-Saddi V."/>
            <person name="Campos-Telles M.P."/>
            <person name="Grau M."/>
            <person name="Mikheyev A.S."/>
        </authorList>
    </citation>
    <scope>NUCLEOTIDE SEQUENCE</scope>
    <source>
        <tissue evidence="1">Venom_gland</tissue>
    </source>
</reference>
<sequence length="120" mass="13760">MRFDIVAPGFLESAFVGITTDRWTALNYSTPAQLFCLFPCFNNHNVNSSVKQTMQTCYRLASGKQERRKSTSCILFDDIKFGFMYFIQWRCCPIWISAPPLAESFRSSSLNQECPTLATF</sequence>
<proteinExistence type="predicted"/>
<dbReference type="AlphaFoldDB" id="A0A2D4HBG0"/>
<protein>
    <submittedName>
        <fullName evidence="1">Uncharacterized protein</fullName>
    </submittedName>
</protein>
<name>A0A2D4HBG0_MICLE</name>
<reference evidence="1" key="1">
    <citation type="submission" date="2017-07" db="EMBL/GenBank/DDBJ databases">
        <authorList>
            <person name="Mikheyev A."/>
            <person name="Grau M."/>
        </authorList>
    </citation>
    <scope>NUCLEOTIDE SEQUENCE</scope>
    <source>
        <tissue evidence="1">Venom_gland</tissue>
    </source>
</reference>